<comment type="caution">
    <text evidence="1">The sequence shown here is derived from an EMBL/GenBank/DDBJ whole genome shotgun (WGS) entry which is preliminary data.</text>
</comment>
<dbReference type="EMBL" id="CAJVPY010008419">
    <property type="protein sequence ID" value="CAG8695547.1"/>
    <property type="molecule type" value="Genomic_DNA"/>
</dbReference>
<evidence type="ECO:0000313" key="2">
    <source>
        <dbReference type="Proteomes" id="UP000789405"/>
    </source>
</evidence>
<organism evidence="1 2">
    <name type="scientific">Dentiscutata erythropus</name>
    <dbReference type="NCBI Taxonomy" id="1348616"/>
    <lineage>
        <taxon>Eukaryota</taxon>
        <taxon>Fungi</taxon>
        <taxon>Fungi incertae sedis</taxon>
        <taxon>Mucoromycota</taxon>
        <taxon>Glomeromycotina</taxon>
        <taxon>Glomeromycetes</taxon>
        <taxon>Diversisporales</taxon>
        <taxon>Gigasporaceae</taxon>
        <taxon>Dentiscutata</taxon>
    </lineage>
</organism>
<sequence>MLYYIDIFVKISQVHLFNKEELKLTIAQTTGVYPIESEDCELEIVLFVSIYNEERDPNTQSIFEKDEYYSIGRKVVPEYSDSNLELKINYLKNILRDLGSNQCPLKTSLTGIAQNIMKEIDEDRFKHLKSFIQPNESVLFIVGQIKVIENNLYANAVDDYHLSKCAKVEDKMNNYVEHVELTDNDQDFVDSYCDKDNHAKKVKDVRENVKFEDKES</sequence>
<dbReference type="Proteomes" id="UP000789405">
    <property type="component" value="Unassembled WGS sequence"/>
</dbReference>
<protein>
    <submittedName>
        <fullName evidence="1">8153_t:CDS:1</fullName>
    </submittedName>
</protein>
<name>A0A9N9F005_9GLOM</name>
<proteinExistence type="predicted"/>
<gene>
    <name evidence="1" type="ORF">DERYTH_LOCUS12649</name>
</gene>
<evidence type="ECO:0000313" key="1">
    <source>
        <dbReference type="EMBL" id="CAG8695547.1"/>
    </source>
</evidence>
<accession>A0A9N9F005</accession>
<dbReference type="AlphaFoldDB" id="A0A9N9F005"/>
<keyword evidence="2" id="KW-1185">Reference proteome</keyword>
<reference evidence="1" key="1">
    <citation type="submission" date="2021-06" db="EMBL/GenBank/DDBJ databases">
        <authorList>
            <person name="Kallberg Y."/>
            <person name="Tangrot J."/>
            <person name="Rosling A."/>
        </authorList>
    </citation>
    <scope>NUCLEOTIDE SEQUENCE</scope>
    <source>
        <strain evidence="1">MA453B</strain>
    </source>
</reference>